<accession>A0A851GGV5</accession>
<evidence type="ECO:0000313" key="7">
    <source>
        <dbReference type="Proteomes" id="UP000557872"/>
    </source>
</evidence>
<dbReference type="Proteomes" id="UP000557872">
    <property type="component" value="Unassembled WGS sequence"/>
</dbReference>
<keyword evidence="7" id="KW-1185">Reference proteome</keyword>
<dbReference type="RefSeq" id="WP_178931010.1">
    <property type="nucleotide sequence ID" value="NZ_JACBAZ010000001.1"/>
</dbReference>
<keyword evidence="2 5" id="KW-0812">Transmembrane</keyword>
<gene>
    <name evidence="6" type="ORF">HW115_02605</name>
</gene>
<dbReference type="AlphaFoldDB" id="A0A851GGV5"/>
<comment type="caution">
    <text evidence="6">The sequence shown here is derived from an EMBL/GenBank/DDBJ whole genome shotgun (WGS) entry which is preliminary data.</text>
</comment>
<evidence type="ECO:0008006" key="8">
    <source>
        <dbReference type="Google" id="ProtNLM"/>
    </source>
</evidence>
<keyword evidence="4 5" id="KW-0472">Membrane</keyword>
<evidence type="ECO:0000256" key="1">
    <source>
        <dbReference type="ARBA" id="ARBA00004141"/>
    </source>
</evidence>
<dbReference type="GO" id="GO:0016020">
    <property type="term" value="C:membrane"/>
    <property type="evidence" value="ECO:0007669"/>
    <property type="project" value="UniProtKB-SubCell"/>
</dbReference>
<name>A0A851GGV5_9BACT</name>
<dbReference type="SUPFAM" id="SSF144091">
    <property type="entry name" value="Rhomboid-like"/>
    <property type="match status" value="1"/>
</dbReference>
<feature type="transmembrane region" description="Helical" evidence="5">
    <location>
        <begin position="159"/>
        <end position="181"/>
    </location>
</feature>
<proteinExistence type="predicted"/>
<evidence type="ECO:0000256" key="3">
    <source>
        <dbReference type="ARBA" id="ARBA00022989"/>
    </source>
</evidence>
<feature type="transmembrane region" description="Helical" evidence="5">
    <location>
        <begin position="187"/>
        <end position="207"/>
    </location>
</feature>
<organism evidence="6 7">
    <name type="scientific">Oceaniferula marina</name>
    <dbReference type="NCBI Taxonomy" id="2748318"/>
    <lineage>
        <taxon>Bacteria</taxon>
        <taxon>Pseudomonadati</taxon>
        <taxon>Verrucomicrobiota</taxon>
        <taxon>Verrucomicrobiia</taxon>
        <taxon>Verrucomicrobiales</taxon>
        <taxon>Verrucomicrobiaceae</taxon>
        <taxon>Oceaniferula</taxon>
    </lineage>
</organism>
<feature type="transmembrane region" description="Helical" evidence="5">
    <location>
        <begin position="20"/>
        <end position="43"/>
    </location>
</feature>
<feature type="transmembrane region" description="Helical" evidence="5">
    <location>
        <begin position="111"/>
        <end position="129"/>
    </location>
</feature>
<dbReference type="EMBL" id="JACBAZ010000001">
    <property type="protein sequence ID" value="NWK54485.1"/>
    <property type="molecule type" value="Genomic_DNA"/>
</dbReference>
<reference evidence="6 7" key="1">
    <citation type="submission" date="2020-07" db="EMBL/GenBank/DDBJ databases">
        <title>Roseicoccus Jingziensis gen. nov., sp. nov., isolated from coastal seawater.</title>
        <authorList>
            <person name="Feng X."/>
        </authorList>
    </citation>
    <scope>NUCLEOTIDE SEQUENCE [LARGE SCALE GENOMIC DNA]</scope>
    <source>
        <strain evidence="6 7">N1E253</strain>
    </source>
</reference>
<comment type="subcellular location">
    <subcellularLocation>
        <location evidence="1">Membrane</location>
        <topology evidence="1">Multi-pass membrane protein</topology>
    </subcellularLocation>
</comment>
<evidence type="ECO:0000256" key="5">
    <source>
        <dbReference type="SAM" id="Phobius"/>
    </source>
</evidence>
<keyword evidence="3 5" id="KW-1133">Transmembrane helix</keyword>
<evidence type="ECO:0000256" key="4">
    <source>
        <dbReference type="ARBA" id="ARBA00023136"/>
    </source>
</evidence>
<evidence type="ECO:0000256" key="2">
    <source>
        <dbReference type="ARBA" id="ARBA00022692"/>
    </source>
</evidence>
<feature type="transmembrane region" description="Helical" evidence="5">
    <location>
        <begin position="135"/>
        <end position="152"/>
    </location>
</feature>
<dbReference type="InterPro" id="IPR035952">
    <property type="entry name" value="Rhomboid-like_sf"/>
</dbReference>
<feature type="transmembrane region" description="Helical" evidence="5">
    <location>
        <begin position="80"/>
        <end position="99"/>
    </location>
</feature>
<sequence length="274" mass="30620">MMKAAFERLLNSLERRFGSWAVSGLIRYMAVAFFGVYLLGSVIPNLGSTLNFDWERILAGEIWRPFTFILASQVGSMNPIGILFAFFGMMIMFMFSDGLEEQWGVFRTNLYVLWGWFSALLGAVLMQLFGGQTPPMPGIYLGMSIFFAFSTYNPRCTIMLFLVIPVHIWILAVITGALLIVSLPAHGVGALFILFSLSNYLLVAVPMRIGQSKQQRSGIRRRKQFATSGIPETQAFNTCAVCGATEHSHPDTDFRVGEDGNDYCLEHLPKKDTP</sequence>
<protein>
    <recommendedName>
        <fullName evidence="8">Peptidase S54 rhomboid domain-containing protein</fullName>
    </recommendedName>
</protein>
<evidence type="ECO:0000313" key="6">
    <source>
        <dbReference type="EMBL" id="NWK54485.1"/>
    </source>
</evidence>